<dbReference type="PANTHER" id="PTHR24320">
    <property type="entry name" value="RETINOL DEHYDROGENASE"/>
    <property type="match status" value="1"/>
</dbReference>
<dbReference type="InterPro" id="IPR002347">
    <property type="entry name" value="SDR_fam"/>
</dbReference>
<evidence type="ECO:0000313" key="5">
    <source>
        <dbReference type="EMBL" id="KLJ06746.1"/>
    </source>
</evidence>
<dbReference type="SUPFAM" id="SSF51735">
    <property type="entry name" value="NAD(P)-binding Rossmann-fold domains"/>
    <property type="match status" value="1"/>
</dbReference>
<proteinExistence type="inferred from homology"/>
<keyword evidence="6" id="KW-1185">Reference proteome</keyword>
<dbReference type="EMBL" id="LDEV01002983">
    <property type="protein sequence ID" value="KLJ06746.1"/>
    <property type="molecule type" value="Genomic_DNA"/>
</dbReference>
<evidence type="ECO:0000256" key="2">
    <source>
        <dbReference type="ARBA" id="ARBA00022857"/>
    </source>
</evidence>
<dbReference type="Gene3D" id="3.40.50.720">
    <property type="entry name" value="NAD(P)-binding Rossmann-like Domain"/>
    <property type="match status" value="1"/>
</dbReference>
<organism evidence="5 6">
    <name type="scientific">Blastomyces silverae</name>
    <dbReference type="NCBI Taxonomy" id="2060906"/>
    <lineage>
        <taxon>Eukaryota</taxon>
        <taxon>Fungi</taxon>
        <taxon>Dikarya</taxon>
        <taxon>Ascomycota</taxon>
        <taxon>Pezizomycotina</taxon>
        <taxon>Eurotiomycetes</taxon>
        <taxon>Eurotiomycetidae</taxon>
        <taxon>Onygenales</taxon>
        <taxon>Ajellomycetaceae</taxon>
        <taxon>Blastomyces</taxon>
    </lineage>
</organism>
<keyword evidence="2" id="KW-0521">NADP</keyword>
<dbReference type="Pfam" id="PF00106">
    <property type="entry name" value="adh_short"/>
    <property type="match status" value="1"/>
</dbReference>
<dbReference type="AlphaFoldDB" id="A0A0H1BBX1"/>
<evidence type="ECO:0000256" key="4">
    <source>
        <dbReference type="SAM" id="MobiDB-lite"/>
    </source>
</evidence>
<feature type="region of interest" description="Disordered" evidence="4">
    <location>
        <begin position="1"/>
        <end position="30"/>
    </location>
</feature>
<dbReference type="PRINTS" id="PR00081">
    <property type="entry name" value="GDHRDH"/>
</dbReference>
<dbReference type="GO" id="GO:0016491">
    <property type="term" value="F:oxidoreductase activity"/>
    <property type="evidence" value="ECO:0007669"/>
    <property type="project" value="UniProtKB-KW"/>
</dbReference>
<gene>
    <name evidence="5" type="ORF">EMPG_17767</name>
</gene>
<dbReference type="PANTHER" id="PTHR24320:SF282">
    <property type="entry name" value="WW DOMAIN-CONTAINING OXIDOREDUCTASE"/>
    <property type="match status" value="1"/>
</dbReference>
<evidence type="ECO:0008006" key="7">
    <source>
        <dbReference type="Google" id="ProtNLM"/>
    </source>
</evidence>
<protein>
    <recommendedName>
        <fullName evidence="7">Oxidoreductase</fullName>
    </recommendedName>
</protein>
<name>A0A0H1BBX1_9EURO</name>
<evidence type="ECO:0000256" key="3">
    <source>
        <dbReference type="ARBA" id="ARBA00023002"/>
    </source>
</evidence>
<dbReference type="Proteomes" id="UP000053573">
    <property type="component" value="Unassembled WGS sequence"/>
</dbReference>
<dbReference type="InterPro" id="IPR036291">
    <property type="entry name" value="NAD(P)-bd_dom_sf"/>
</dbReference>
<feature type="compositionally biased region" description="Low complexity" evidence="4">
    <location>
        <begin position="7"/>
        <end position="20"/>
    </location>
</feature>
<reference evidence="6" key="1">
    <citation type="journal article" date="2015" name="PLoS Genet.">
        <title>The dynamic genome and transcriptome of the human fungal pathogen Blastomyces and close relative Emmonsia.</title>
        <authorList>
            <person name="Munoz J.F."/>
            <person name="Gauthier G.M."/>
            <person name="Desjardins C.A."/>
            <person name="Gallo J.E."/>
            <person name="Holder J."/>
            <person name="Sullivan T.D."/>
            <person name="Marty A.J."/>
            <person name="Carmen J.C."/>
            <person name="Chen Z."/>
            <person name="Ding L."/>
            <person name="Gujja S."/>
            <person name="Magrini V."/>
            <person name="Misas E."/>
            <person name="Mitreva M."/>
            <person name="Priest M."/>
            <person name="Saif S."/>
            <person name="Whiston E.A."/>
            <person name="Young S."/>
            <person name="Zeng Q."/>
            <person name="Goldman W.E."/>
            <person name="Mardis E.R."/>
            <person name="Taylor J.W."/>
            <person name="McEwen J.G."/>
            <person name="Clay O.K."/>
            <person name="Klein B.S."/>
            <person name="Cuomo C.A."/>
        </authorList>
    </citation>
    <scope>NUCLEOTIDE SEQUENCE [LARGE SCALE GENOMIC DNA]</scope>
    <source>
        <strain evidence="6">UAMH 139</strain>
    </source>
</reference>
<dbReference type="STRING" id="2060906.A0A0H1BBX1"/>
<comment type="similarity">
    <text evidence="1">Belongs to the short-chain dehydrogenases/reductases (SDR) family.</text>
</comment>
<keyword evidence="3" id="KW-0560">Oxidoreductase</keyword>
<evidence type="ECO:0000313" key="6">
    <source>
        <dbReference type="Proteomes" id="UP000053573"/>
    </source>
</evidence>
<evidence type="ECO:0000256" key="1">
    <source>
        <dbReference type="ARBA" id="ARBA00006484"/>
    </source>
</evidence>
<dbReference type="OrthoDB" id="191139at2759"/>
<comment type="caution">
    <text evidence="5">The sequence shown here is derived from an EMBL/GenBank/DDBJ whole genome shotgun (WGS) entry which is preliminary data.</text>
</comment>
<accession>A0A0H1BBX1</accession>
<sequence>MVQGNDTSTTPSPPESGSRSNETNGSIDNSGVAECRKATMNLSASATTSTHADGNTPSAWQEMISTARFITGGLHYPVENMMYLASTVNRISSKLLGRRVFTPERDIRDLRGKVILLTGGNTGLGKQTILQLAKHGPSRIYLAARSEDKALAAIADIKSSLSTEQTSTTDIRFLPLDLASFQSIQTAASTFKSENNRLDILILNAGIMALPPDTTEDGYEIQFGTNFLGHFLLTKLLLPILLETAKASDVPHQPTTADVRVISVSSLAWQLAPAYNPLGTMTSTTKLLSENTWTRYGCSKAANVVLAAQLARLYPQITSVSLHPGLIMTNLYSSTKSSNPLVRYATAVAAPLLPSEEEGVLNHLWAAGVEKKMLTNGGYYEPVGVWARNWFAEDENVGNELWRWAEGEVRDWI</sequence>